<feature type="compositionally biased region" description="Basic and acidic residues" evidence="1">
    <location>
        <begin position="70"/>
        <end position="80"/>
    </location>
</feature>
<gene>
    <name evidence="2" type="ORF">VTL71DRAFT_3447</name>
</gene>
<evidence type="ECO:0000256" key="1">
    <source>
        <dbReference type="SAM" id="MobiDB-lite"/>
    </source>
</evidence>
<sequence>MRFTPLPQLAFATVSTTPSTPYIPEEDYCDLCSASPCSCGWAEDREIRINHSFPAPNLSAWLRHTSLGLDPEHEEREEPRPPPPRPLPPKLPPLSF</sequence>
<proteinExistence type="predicted"/>
<keyword evidence="3" id="KW-1185">Reference proteome</keyword>
<accession>A0ABR4C8C8</accession>
<evidence type="ECO:0000313" key="3">
    <source>
        <dbReference type="Proteomes" id="UP001595075"/>
    </source>
</evidence>
<dbReference type="EMBL" id="JAZHXI010000012">
    <property type="protein sequence ID" value="KAL2065777.1"/>
    <property type="molecule type" value="Genomic_DNA"/>
</dbReference>
<reference evidence="2 3" key="1">
    <citation type="journal article" date="2024" name="Commun. Biol.">
        <title>Comparative genomic analysis of thermophilic fungi reveals convergent evolutionary adaptations and gene losses.</title>
        <authorList>
            <person name="Steindorff A.S."/>
            <person name="Aguilar-Pontes M.V."/>
            <person name="Robinson A.J."/>
            <person name="Andreopoulos B."/>
            <person name="LaButti K."/>
            <person name="Kuo A."/>
            <person name="Mondo S."/>
            <person name="Riley R."/>
            <person name="Otillar R."/>
            <person name="Haridas S."/>
            <person name="Lipzen A."/>
            <person name="Grimwood J."/>
            <person name="Schmutz J."/>
            <person name="Clum A."/>
            <person name="Reid I.D."/>
            <person name="Moisan M.C."/>
            <person name="Butler G."/>
            <person name="Nguyen T.T.M."/>
            <person name="Dewar K."/>
            <person name="Conant G."/>
            <person name="Drula E."/>
            <person name="Henrissat B."/>
            <person name="Hansel C."/>
            <person name="Singer S."/>
            <person name="Hutchinson M.I."/>
            <person name="de Vries R.P."/>
            <person name="Natvig D.O."/>
            <person name="Powell A.J."/>
            <person name="Tsang A."/>
            <person name="Grigoriev I.V."/>
        </authorList>
    </citation>
    <scope>NUCLEOTIDE SEQUENCE [LARGE SCALE GENOMIC DNA]</scope>
    <source>
        <strain evidence="2 3">CBS 494.80</strain>
    </source>
</reference>
<feature type="region of interest" description="Disordered" evidence="1">
    <location>
        <begin position="64"/>
        <end position="96"/>
    </location>
</feature>
<name>A0ABR4C8C8_9HELO</name>
<feature type="compositionally biased region" description="Pro residues" evidence="1">
    <location>
        <begin position="81"/>
        <end position="96"/>
    </location>
</feature>
<evidence type="ECO:0000313" key="2">
    <source>
        <dbReference type="EMBL" id="KAL2065777.1"/>
    </source>
</evidence>
<organism evidence="2 3">
    <name type="scientific">Oculimacula yallundae</name>
    <dbReference type="NCBI Taxonomy" id="86028"/>
    <lineage>
        <taxon>Eukaryota</taxon>
        <taxon>Fungi</taxon>
        <taxon>Dikarya</taxon>
        <taxon>Ascomycota</taxon>
        <taxon>Pezizomycotina</taxon>
        <taxon>Leotiomycetes</taxon>
        <taxon>Helotiales</taxon>
        <taxon>Ploettnerulaceae</taxon>
        <taxon>Oculimacula</taxon>
    </lineage>
</organism>
<comment type="caution">
    <text evidence="2">The sequence shown here is derived from an EMBL/GenBank/DDBJ whole genome shotgun (WGS) entry which is preliminary data.</text>
</comment>
<dbReference type="Proteomes" id="UP001595075">
    <property type="component" value="Unassembled WGS sequence"/>
</dbReference>
<protein>
    <submittedName>
        <fullName evidence="2">Uncharacterized protein</fullName>
    </submittedName>
</protein>